<organism evidence="4 5">
    <name type="scientific">Microbacterium lemovicicum</name>
    <dbReference type="NCBI Taxonomy" id="1072463"/>
    <lineage>
        <taxon>Bacteria</taxon>
        <taxon>Bacillati</taxon>
        <taxon>Actinomycetota</taxon>
        <taxon>Actinomycetes</taxon>
        <taxon>Micrococcales</taxon>
        <taxon>Microbacteriaceae</taxon>
        <taxon>Microbacterium</taxon>
    </lineage>
</organism>
<evidence type="ECO:0000313" key="5">
    <source>
        <dbReference type="Proteomes" id="UP000276888"/>
    </source>
</evidence>
<name>A0A3Q9J183_9MICO</name>
<evidence type="ECO:0000256" key="2">
    <source>
        <dbReference type="SAM" id="MobiDB-lite"/>
    </source>
</evidence>
<protein>
    <recommendedName>
        <fullName evidence="6">GlcNAc-PI de-N-acetylase</fullName>
    </recommendedName>
</protein>
<dbReference type="Proteomes" id="UP000276888">
    <property type="component" value="Chromosome"/>
</dbReference>
<dbReference type="InterPro" id="IPR024078">
    <property type="entry name" value="LmbE-like_dom_sf"/>
</dbReference>
<dbReference type="RefSeq" id="WP_164734619.1">
    <property type="nucleotide sequence ID" value="NZ_CP031423.1"/>
</dbReference>
<keyword evidence="1" id="KW-0862">Zinc</keyword>
<dbReference type="InterPro" id="IPR003737">
    <property type="entry name" value="GlcNAc_PI_deacetylase-related"/>
</dbReference>
<dbReference type="SUPFAM" id="SSF102588">
    <property type="entry name" value="LmbE-like"/>
    <property type="match status" value="1"/>
</dbReference>
<evidence type="ECO:0000313" key="4">
    <source>
        <dbReference type="EMBL" id="AZS37107.1"/>
    </source>
</evidence>
<dbReference type="KEGG" id="mlv:CVS47_01734"/>
<proteinExistence type="predicted"/>
<feature type="region of interest" description="Disordered" evidence="2">
    <location>
        <begin position="38"/>
        <end position="63"/>
    </location>
</feature>
<dbReference type="GO" id="GO:0016137">
    <property type="term" value="P:glycoside metabolic process"/>
    <property type="evidence" value="ECO:0007669"/>
    <property type="project" value="UniProtKB-ARBA"/>
</dbReference>
<keyword evidence="3" id="KW-0732">Signal</keyword>
<accession>A0A3Q9J183</accession>
<keyword evidence="5" id="KW-1185">Reference proteome</keyword>
<evidence type="ECO:0000256" key="3">
    <source>
        <dbReference type="SAM" id="SignalP"/>
    </source>
</evidence>
<evidence type="ECO:0000256" key="1">
    <source>
        <dbReference type="ARBA" id="ARBA00022833"/>
    </source>
</evidence>
<dbReference type="EMBL" id="CP031423">
    <property type="protein sequence ID" value="AZS37107.1"/>
    <property type="molecule type" value="Genomic_DNA"/>
</dbReference>
<feature type="compositionally biased region" description="Polar residues" evidence="2">
    <location>
        <begin position="43"/>
        <end position="56"/>
    </location>
</feature>
<feature type="chain" id="PRO_5018668428" description="GlcNAc-PI de-N-acetylase" evidence="3">
    <location>
        <begin position="34"/>
        <end position="343"/>
    </location>
</feature>
<dbReference type="Gene3D" id="3.40.50.10320">
    <property type="entry name" value="LmbE-like"/>
    <property type="match status" value="1"/>
</dbReference>
<dbReference type="AlphaFoldDB" id="A0A3Q9J183"/>
<gene>
    <name evidence="4" type="ORF">CVS47_01734</name>
</gene>
<feature type="signal peptide" evidence="3">
    <location>
        <begin position="1"/>
        <end position="33"/>
    </location>
</feature>
<evidence type="ECO:0008006" key="6">
    <source>
        <dbReference type="Google" id="ProtNLM"/>
    </source>
</evidence>
<dbReference type="Pfam" id="PF02585">
    <property type="entry name" value="PIG-L"/>
    <property type="match status" value="1"/>
</dbReference>
<reference evidence="4 5" key="1">
    <citation type="submission" date="2018-08" db="EMBL/GenBank/DDBJ databases">
        <title>Microbacterium lemovicicum sp. nov., a bacterium isolated from a natural uranium-rich soil.</title>
        <authorList>
            <person name="ORTET P."/>
        </authorList>
    </citation>
    <scope>NUCLEOTIDE SEQUENCE [LARGE SCALE GENOMIC DNA]</scope>
    <source>
        <strain evidence="4 5">Viu22</strain>
    </source>
</reference>
<sequence length="343" mass="36736">MRRSANRWRPRAGALLGVAALLLATFVAVPAAASERGADRSWASASTTSGTPQPTAQMRGADPLGGSCFGAPTTLSIWAHYDDDLLFAGSRLDDAIHAGNCIRTVFLTGGDAGKGPGYAAGREQGIMRAYNVMRGEKSEWTSTDVTLDSGAKVVAWRPTDDDRVTLVFFRLPDGNLQGQGFPTTGDVSLLKLANGVIPSLRSLSGSYSLTWQQIVDSLDALIHRFTPATILTSVPGDSRKWSAGDHADHQMVGNATREAWENAGYPVDLVSYAIGYQSENFAPNIEGDALVRKIDAFSAYAHGDTVVDKCVNYKSCLAVPRFGAWLQRQYARTDAGLFTDDGP</sequence>